<proteinExistence type="predicted"/>
<evidence type="ECO:0000313" key="1">
    <source>
        <dbReference type="EMBL" id="GLC56471.1"/>
    </source>
</evidence>
<dbReference type="AlphaFoldDB" id="A0A9W6BQE0"/>
<comment type="caution">
    <text evidence="1">The sequence shown here is derived from an EMBL/GenBank/DDBJ whole genome shotgun (WGS) entry which is preliminary data.</text>
</comment>
<dbReference type="EMBL" id="BRXU01000016">
    <property type="protein sequence ID" value="GLC56471.1"/>
    <property type="molecule type" value="Genomic_DNA"/>
</dbReference>
<dbReference type="Proteomes" id="UP001165080">
    <property type="component" value="Unassembled WGS sequence"/>
</dbReference>
<keyword evidence="2" id="KW-1185">Reference proteome</keyword>
<organism evidence="1 2">
    <name type="scientific">Pleodorina starrii</name>
    <dbReference type="NCBI Taxonomy" id="330485"/>
    <lineage>
        <taxon>Eukaryota</taxon>
        <taxon>Viridiplantae</taxon>
        <taxon>Chlorophyta</taxon>
        <taxon>core chlorophytes</taxon>
        <taxon>Chlorophyceae</taxon>
        <taxon>CS clade</taxon>
        <taxon>Chlamydomonadales</taxon>
        <taxon>Volvocaceae</taxon>
        <taxon>Pleodorina</taxon>
    </lineage>
</organism>
<name>A0A9W6BQE0_9CHLO</name>
<sequence length="108" mass="11454">MRKAPTDRATALKAGPTATMACLPRRRRAAASPWLLAAGALVLCLVLVLATAPQPTMGDVGTAGGGGGGIMATNSDMPRRALSWLCFNKTVTVSSPWRTWTWTWGWGR</sequence>
<evidence type="ECO:0000313" key="2">
    <source>
        <dbReference type="Proteomes" id="UP001165080"/>
    </source>
</evidence>
<protein>
    <submittedName>
        <fullName evidence="1">Uncharacterized protein</fullName>
    </submittedName>
</protein>
<reference evidence="1 2" key="1">
    <citation type="journal article" date="2023" name="Commun. Biol.">
        <title>Reorganization of the ancestral sex-determining regions during the evolution of trioecy in Pleodorina starrii.</title>
        <authorList>
            <person name="Takahashi K."/>
            <person name="Suzuki S."/>
            <person name="Kawai-Toyooka H."/>
            <person name="Yamamoto K."/>
            <person name="Hamaji T."/>
            <person name="Ootsuki R."/>
            <person name="Yamaguchi H."/>
            <person name="Kawachi M."/>
            <person name="Higashiyama T."/>
            <person name="Nozaki H."/>
        </authorList>
    </citation>
    <scope>NUCLEOTIDE SEQUENCE [LARGE SCALE GENOMIC DNA]</scope>
    <source>
        <strain evidence="1 2">NIES-4479</strain>
    </source>
</reference>
<gene>
    <name evidence="1" type="primary">PLEST004018</name>
    <name evidence="1" type="ORF">PLESTB_001110800</name>
</gene>
<accession>A0A9W6BQE0</accession>